<sequence length="90" mass="10652">LARDIDLEERSAYIKDRQMEADRDNEDRWVDEQENMAPNEVIALQKHVMPTCRLRKVAYAVKNSSTKLLPRWRTICKERGLTEHVMPQDV</sequence>
<keyword evidence="2" id="KW-1185">Reference proteome</keyword>
<accession>A0A0C2W1W8</accession>
<dbReference type="InParanoid" id="A0A0C2W1W8"/>
<dbReference type="OrthoDB" id="3359487at2759"/>
<proteinExistence type="predicted"/>
<gene>
    <name evidence="1" type="ORF">M378DRAFT_63652</name>
</gene>
<name>A0A0C2W1W8_AMAMK</name>
<protein>
    <submittedName>
        <fullName evidence="1">Uncharacterized protein</fullName>
    </submittedName>
</protein>
<dbReference type="AlphaFoldDB" id="A0A0C2W1W8"/>
<organism evidence="1 2">
    <name type="scientific">Amanita muscaria (strain Koide BX008)</name>
    <dbReference type="NCBI Taxonomy" id="946122"/>
    <lineage>
        <taxon>Eukaryota</taxon>
        <taxon>Fungi</taxon>
        <taxon>Dikarya</taxon>
        <taxon>Basidiomycota</taxon>
        <taxon>Agaricomycotina</taxon>
        <taxon>Agaricomycetes</taxon>
        <taxon>Agaricomycetidae</taxon>
        <taxon>Agaricales</taxon>
        <taxon>Pluteineae</taxon>
        <taxon>Amanitaceae</taxon>
        <taxon>Amanita</taxon>
    </lineage>
</organism>
<feature type="non-terminal residue" evidence="1">
    <location>
        <position position="90"/>
    </location>
</feature>
<evidence type="ECO:0000313" key="1">
    <source>
        <dbReference type="EMBL" id="KIL55102.1"/>
    </source>
</evidence>
<reference evidence="1 2" key="1">
    <citation type="submission" date="2014-04" db="EMBL/GenBank/DDBJ databases">
        <title>Evolutionary Origins and Diversification of the Mycorrhizal Mutualists.</title>
        <authorList>
            <consortium name="DOE Joint Genome Institute"/>
            <consortium name="Mycorrhizal Genomics Consortium"/>
            <person name="Kohler A."/>
            <person name="Kuo A."/>
            <person name="Nagy L.G."/>
            <person name="Floudas D."/>
            <person name="Copeland A."/>
            <person name="Barry K.W."/>
            <person name="Cichocki N."/>
            <person name="Veneault-Fourrey C."/>
            <person name="LaButti K."/>
            <person name="Lindquist E.A."/>
            <person name="Lipzen A."/>
            <person name="Lundell T."/>
            <person name="Morin E."/>
            <person name="Murat C."/>
            <person name="Riley R."/>
            <person name="Ohm R."/>
            <person name="Sun H."/>
            <person name="Tunlid A."/>
            <person name="Henrissat B."/>
            <person name="Grigoriev I.V."/>
            <person name="Hibbett D.S."/>
            <person name="Martin F."/>
        </authorList>
    </citation>
    <scope>NUCLEOTIDE SEQUENCE [LARGE SCALE GENOMIC DNA]</scope>
    <source>
        <strain evidence="1 2">Koide BX008</strain>
    </source>
</reference>
<dbReference type="EMBL" id="KN818567">
    <property type="protein sequence ID" value="KIL55102.1"/>
    <property type="molecule type" value="Genomic_DNA"/>
</dbReference>
<feature type="non-terminal residue" evidence="1">
    <location>
        <position position="1"/>
    </location>
</feature>
<dbReference type="HOGENOM" id="CLU_096306_3_0_1"/>
<dbReference type="Proteomes" id="UP000054549">
    <property type="component" value="Unassembled WGS sequence"/>
</dbReference>
<evidence type="ECO:0000313" key="2">
    <source>
        <dbReference type="Proteomes" id="UP000054549"/>
    </source>
</evidence>